<protein>
    <submittedName>
        <fullName evidence="2">Uncharacterized protein</fullName>
    </submittedName>
</protein>
<evidence type="ECO:0000313" key="2">
    <source>
        <dbReference type="EMBL" id="KAK3785631.1"/>
    </source>
</evidence>
<comment type="caution">
    <text evidence="2">The sequence shown here is derived from an EMBL/GenBank/DDBJ whole genome shotgun (WGS) entry which is preliminary data.</text>
</comment>
<feature type="region of interest" description="Disordered" evidence="1">
    <location>
        <begin position="19"/>
        <end position="139"/>
    </location>
</feature>
<name>A0AAE1AE88_9GAST</name>
<evidence type="ECO:0000313" key="3">
    <source>
        <dbReference type="Proteomes" id="UP001283361"/>
    </source>
</evidence>
<reference evidence="2" key="1">
    <citation type="journal article" date="2023" name="G3 (Bethesda)">
        <title>A reference genome for the long-term kleptoplast-retaining sea slug Elysia crispata morphotype clarki.</title>
        <authorList>
            <person name="Eastman K.E."/>
            <person name="Pendleton A.L."/>
            <person name="Shaikh M.A."/>
            <person name="Suttiyut T."/>
            <person name="Ogas R."/>
            <person name="Tomko P."/>
            <person name="Gavelis G."/>
            <person name="Widhalm J.R."/>
            <person name="Wisecaver J.H."/>
        </authorList>
    </citation>
    <scope>NUCLEOTIDE SEQUENCE</scope>
    <source>
        <strain evidence="2">ECLA1</strain>
    </source>
</reference>
<organism evidence="2 3">
    <name type="scientific">Elysia crispata</name>
    <name type="common">lettuce slug</name>
    <dbReference type="NCBI Taxonomy" id="231223"/>
    <lineage>
        <taxon>Eukaryota</taxon>
        <taxon>Metazoa</taxon>
        <taxon>Spiralia</taxon>
        <taxon>Lophotrochozoa</taxon>
        <taxon>Mollusca</taxon>
        <taxon>Gastropoda</taxon>
        <taxon>Heterobranchia</taxon>
        <taxon>Euthyneura</taxon>
        <taxon>Panpulmonata</taxon>
        <taxon>Sacoglossa</taxon>
        <taxon>Placobranchoidea</taxon>
        <taxon>Plakobranchidae</taxon>
        <taxon>Elysia</taxon>
    </lineage>
</organism>
<dbReference type="Proteomes" id="UP001283361">
    <property type="component" value="Unassembled WGS sequence"/>
</dbReference>
<feature type="compositionally biased region" description="Polar residues" evidence="1">
    <location>
        <begin position="111"/>
        <end position="126"/>
    </location>
</feature>
<accession>A0AAE1AE88</accession>
<keyword evidence="3" id="KW-1185">Reference proteome</keyword>
<gene>
    <name evidence="2" type="ORF">RRG08_015516</name>
</gene>
<dbReference type="AlphaFoldDB" id="A0AAE1AE88"/>
<sequence>MDGNLILALGVMPYVRYGQQHLPSPQAGGGSNATLPSIVGDRAPGTPNSTGSGGGITAKDGSTAANSESSPAPPLSPGEDGPGQGSVFTVLTPVPSGPTAHVGGRSGGAQGTYTPLPSIGQFSTPPISYGGNPSAYDQSSVNTSVPLAVLPQVYNSQVSADYAAYTSTPPYSQYAGAPYSTDPSSWRPAINPAYYYPPGMRSDPSSTAASPTKAT</sequence>
<dbReference type="EMBL" id="JAWDGP010002101">
    <property type="protein sequence ID" value="KAK3785631.1"/>
    <property type="molecule type" value="Genomic_DNA"/>
</dbReference>
<proteinExistence type="predicted"/>
<evidence type="ECO:0000256" key="1">
    <source>
        <dbReference type="SAM" id="MobiDB-lite"/>
    </source>
</evidence>